<dbReference type="InterPro" id="IPR000873">
    <property type="entry name" value="AMP-dep_synth/lig_dom"/>
</dbReference>
<proteinExistence type="predicted"/>
<dbReference type="InterPro" id="IPR010071">
    <property type="entry name" value="AA_adenyl_dom"/>
</dbReference>
<feature type="compositionally biased region" description="Pro residues" evidence="3">
    <location>
        <begin position="1058"/>
        <end position="1072"/>
    </location>
</feature>
<dbReference type="InterPro" id="IPR036736">
    <property type="entry name" value="ACP-like_sf"/>
</dbReference>
<gene>
    <name evidence="5" type="ORF">AUP43_07170</name>
</gene>
<evidence type="ECO:0000313" key="5">
    <source>
        <dbReference type="EMBL" id="KZD09517.1"/>
    </source>
</evidence>
<dbReference type="Pfam" id="PF00668">
    <property type="entry name" value="Condensation"/>
    <property type="match status" value="2"/>
</dbReference>
<dbReference type="InterPro" id="IPR001242">
    <property type="entry name" value="Condensation_dom"/>
</dbReference>
<accession>A0A154W7M1</accession>
<dbReference type="InterPro" id="IPR025110">
    <property type="entry name" value="AMP-bd_C"/>
</dbReference>
<evidence type="ECO:0000259" key="4">
    <source>
        <dbReference type="PROSITE" id="PS50075"/>
    </source>
</evidence>
<feature type="region of interest" description="Disordered" evidence="3">
    <location>
        <begin position="1051"/>
        <end position="1075"/>
    </location>
</feature>
<dbReference type="GO" id="GO:0044550">
    <property type="term" value="P:secondary metabolite biosynthetic process"/>
    <property type="evidence" value="ECO:0007669"/>
    <property type="project" value="TreeGrafter"/>
</dbReference>
<dbReference type="GO" id="GO:0003824">
    <property type="term" value="F:catalytic activity"/>
    <property type="evidence" value="ECO:0007669"/>
    <property type="project" value="InterPro"/>
</dbReference>
<evidence type="ECO:0000313" key="6">
    <source>
        <dbReference type="Proteomes" id="UP000076400"/>
    </source>
</evidence>
<dbReference type="Pfam" id="PF13193">
    <property type="entry name" value="AMP-binding_C"/>
    <property type="match status" value="2"/>
</dbReference>
<dbReference type="Pfam" id="PF00550">
    <property type="entry name" value="PP-binding"/>
    <property type="match status" value="2"/>
</dbReference>
<dbReference type="RefSeq" id="WP_067554796.1">
    <property type="nucleotide sequence ID" value="NZ_LPXN01000097.1"/>
</dbReference>
<dbReference type="Gene3D" id="3.30.559.10">
    <property type="entry name" value="Chloramphenicol acetyltransferase-like domain"/>
    <property type="match status" value="2"/>
</dbReference>
<dbReference type="CDD" id="cd05930">
    <property type="entry name" value="A_NRPS"/>
    <property type="match status" value="2"/>
</dbReference>
<evidence type="ECO:0000256" key="2">
    <source>
        <dbReference type="ARBA" id="ARBA00022553"/>
    </source>
</evidence>
<dbReference type="InterPro" id="IPR020806">
    <property type="entry name" value="PKS_PP-bd"/>
</dbReference>
<evidence type="ECO:0000256" key="3">
    <source>
        <dbReference type="SAM" id="MobiDB-lite"/>
    </source>
</evidence>
<dbReference type="Pfam" id="PF00501">
    <property type="entry name" value="AMP-binding"/>
    <property type="match status" value="2"/>
</dbReference>
<dbReference type="STRING" id="580166.AUP43_07170"/>
<comment type="caution">
    <text evidence="5">The sequence shown here is derived from an EMBL/GenBank/DDBJ whole genome shotgun (WGS) entry which is preliminary data.</text>
</comment>
<dbReference type="SUPFAM" id="SSF47336">
    <property type="entry name" value="ACP-like"/>
    <property type="match status" value="2"/>
</dbReference>
<dbReference type="PROSITE" id="PS50075">
    <property type="entry name" value="CARRIER"/>
    <property type="match status" value="2"/>
</dbReference>
<dbReference type="SUPFAM" id="SSF52777">
    <property type="entry name" value="CoA-dependent acyltransferases"/>
    <property type="match status" value="4"/>
</dbReference>
<dbReference type="GO" id="GO:0043041">
    <property type="term" value="P:amino acid activation for nonribosomal peptide biosynthetic process"/>
    <property type="evidence" value="ECO:0007669"/>
    <property type="project" value="TreeGrafter"/>
</dbReference>
<dbReference type="GO" id="GO:0031177">
    <property type="term" value="F:phosphopantetheine binding"/>
    <property type="evidence" value="ECO:0007669"/>
    <property type="project" value="InterPro"/>
</dbReference>
<dbReference type="EMBL" id="LPXN01000097">
    <property type="protein sequence ID" value="KZD09517.1"/>
    <property type="molecule type" value="Genomic_DNA"/>
</dbReference>
<dbReference type="InterPro" id="IPR020845">
    <property type="entry name" value="AMP-binding_CS"/>
</dbReference>
<dbReference type="InterPro" id="IPR045851">
    <property type="entry name" value="AMP-bd_C_sf"/>
</dbReference>
<dbReference type="Proteomes" id="UP000076400">
    <property type="component" value="Unassembled WGS sequence"/>
</dbReference>
<dbReference type="InterPro" id="IPR023213">
    <property type="entry name" value="CAT-like_dom_sf"/>
</dbReference>
<keyword evidence="1" id="KW-0596">Phosphopantetheine</keyword>
<evidence type="ECO:0000256" key="1">
    <source>
        <dbReference type="ARBA" id="ARBA00022450"/>
    </source>
</evidence>
<feature type="domain" description="Carrier" evidence="4">
    <location>
        <begin position="2001"/>
        <end position="2076"/>
    </location>
</feature>
<reference evidence="5 6" key="1">
    <citation type="submission" date="2015-12" db="EMBL/GenBank/DDBJ databases">
        <title>Genome sequence of Oceanibaculum pacificum MCCC 1A02656.</title>
        <authorList>
            <person name="Lu L."/>
            <person name="Lai Q."/>
            <person name="Shao Z."/>
            <person name="Qian P."/>
        </authorList>
    </citation>
    <scope>NUCLEOTIDE SEQUENCE [LARGE SCALE GENOMIC DNA]</scope>
    <source>
        <strain evidence="5 6">MCCC 1A02656</strain>
    </source>
</reference>
<keyword evidence="6" id="KW-1185">Reference proteome</keyword>
<dbReference type="PROSITE" id="PS00455">
    <property type="entry name" value="AMP_BINDING"/>
    <property type="match status" value="2"/>
</dbReference>
<dbReference type="GO" id="GO:0072330">
    <property type="term" value="P:monocarboxylic acid biosynthetic process"/>
    <property type="evidence" value="ECO:0007669"/>
    <property type="project" value="UniProtKB-ARBA"/>
</dbReference>
<dbReference type="Gene3D" id="3.30.559.30">
    <property type="entry name" value="Nonribosomal peptide synthetase, condensation domain"/>
    <property type="match status" value="2"/>
</dbReference>
<dbReference type="PANTHER" id="PTHR45527:SF1">
    <property type="entry name" value="FATTY ACID SYNTHASE"/>
    <property type="match status" value="1"/>
</dbReference>
<dbReference type="Gene3D" id="3.40.50.12780">
    <property type="entry name" value="N-terminal domain of ligase-like"/>
    <property type="match status" value="2"/>
</dbReference>
<dbReference type="SUPFAM" id="SSF56801">
    <property type="entry name" value="Acetyl-CoA synthetase-like"/>
    <property type="match status" value="2"/>
</dbReference>
<dbReference type="FunFam" id="1.10.1200.10:FF:000016">
    <property type="entry name" value="Non-ribosomal peptide synthase"/>
    <property type="match status" value="1"/>
</dbReference>
<name>A0A154W7M1_9PROT</name>
<dbReference type="PANTHER" id="PTHR45527">
    <property type="entry name" value="NONRIBOSOMAL PEPTIDE SYNTHETASE"/>
    <property type="match status" value="1"/>
</dbReference>
<dbReference type="NCBIfam" id="TIGR01733">
    <property type="entry name" value="AA-adenyl-dom"/>
    <property type="match status" value="2"/>
</dbReference>
<keyword evidence="2" id="KW-0597">Phosphoprotein</keyword>
<dbReference type="SMART" id="SM00823">
    <property type="entry name" value="PKS_PP"/>
    <property type="match status" value="2"/>
</dbReference>
<dbReference type="InterPro" id="IPR009081">
    <property type="entry name" value="PP-bd_ACP"/>
</dbReference>
<dbReference type="Gene3D" id="3.30.300.30">
    <property type="match status" value="2"/>
</dbReference>
<dbReference type="GO" id="GO:0005737">
    <property type="term" value="C:cytoplasm"/>
    <property type="evidence" value="ECO:0007669"/>
    <property type="project" value="TreeGrafter"/>
</dbReference>
<organism evidence="5 6">
    <name type="scientific">Oceanibaculum pacificum</name>
    <dbReference type="NCBI Taxonomy" id="580166"/>
    <lineage>
        <taxon>Bacteria</taxon>
        <taxon>Pseudomonadati</taxon>
        <taxon>Pseudomonadota</taxon>
        <taxon>Alphaproteobacteria</taxon>
        <taxon>Rhodospirillales</taxon>
        <taxon>Oceanibaculaceae</taxon>
        <taxon>Oceanibaculum</taxon>
    </lineage>
</organism>
<sequence length="2086" mass="221895">MGTGTSEWGDDELLARLLQQQGFAVDIAVGPEPRPSAEPAAAGPSQRRFWLQERVEDEPGLNNLGCLIRFPAPLAQPALLRALDRLSARHESLRTRFLETDGDLVEWVGQPSPPPLHRLPATGDAAALRGFVEQPFRLDQAPLWRIALFDAAGDADALLLACHHIILDWSGAHRFAEELALLYQAESGGHPATLPPRPLQQADYSHWLRGEARARQAGRERDHWRQRFATVPPALALPAAAKQGGNRCHAVELTLDPALTAAVRRFAAARGTTPFTVLLAAYAATLGRFAQSEDVCIGTAVDNRDHPGTEAIVGCLTDMVPLRCDLAGEPGFGALTQRLHASVAEDFQHKALGLAEMVALAAPDRRSKAAPLFQAVFNLLPEAGASSLRPVPTSFARADLMLELRDEGVRLAGQLEYRDGLLPDAVARAIAAALPCLLRHGMAMPDRPVPHLALLEEREAAAQFARLNPPLPAPDEETLASLFLARAQRQPDAVALIEGDRRITYGALLERSTALAERLVEAGLRPEQPVAICLERSIDLAVALVAAVRAGGAILPLDPGYPAARLGAILADSGAPFLIARETPPWLPDAPGCTLIRPDSRPGRSIALPTPRPRDCAYLIYTSGSTGRPKGVIGLHRGAVNRLRWMWRDFPFQPGEISCQKTSIAFVDFVWEFFGPLLAGIPSVIADAETARDPQLLTALIRDRRVSRLVLVPSLLRAWLDGVADLPARLAFLRVCVSSGEALPVEIAGRFRAAAPGCRLLNLYGSSEVSADAAWHEIDGREAGRMPIGRPIPGNRIAILDSAGQPLPIGAPGEIAIQGVGVARGYLNDPAQTATRFAATEDAARALFRSGDIGFWDAEGRLVYLGRRDRQAKIAGVRIEPGEIEAVLATHPDVRASHVLVRQDESGTPSLAAYLVGQPGVSVEDIRAFLADRLPRALLPDSVMLLDRLPLTASGKIDAAALSPPQHPQATAPAGPRAALEPMEAMVAAIWSDALGRAITGRDADFFALGGNSLRAILCMGRLGEALGRTLPVALLFETPRLADLARRLGEAPDRADLPPPQPRTAEGPPPATSNQLWLWDEYRREPGGIAYNLPLAYRLDGPLDDAALETALGAIFARHEALRTRLAPTPSGVAQIVDAPPVEPMRRHDLSGEADPDSALQALLDAVSRQPFALDRDLPLRAILARLAPDRHCMVLVMHHVACDGWSGQILVQELAALYAADAPPPTPTPPRLQCGDIADWQQQIRPLLVDRLETYRQSLAEADAPHVAGLRADAPQGGPVGLVPVEIDAALLARFLELRPSPAVTPFLLMLSAWAALLSRFGDCEQPVLATPVAGRNAPGLLSAVGFLANPVLLKIDLREQPSFAGIVQAARAGLLAALRHQEVPVAWVHDFWPLGAALRSMFVMEDASAWALPLPGIESRLLATPASLEARVDVALVVSQQGGETRIRLEYAERRIPADLAARLARGLAALIAGMAADPATPLDCLPLMDQPPALAQATLPMPAAHRLDALLRLRADGTPDAPAATDGRLTLSYADLQRHSDGLAGRLHARGVTPGARVGLVANASPLQLAGLLAILRCGATAVPLDPAYPPARLTATLADSGAVGVLSDLPLDYPAPRIALDDIAGSAPPAPVETQAPAAVIYTSGTTGQPKGVLLAHDALCRLGSALAEAYGIKPGDRVLQVVSPAFDVALSDIAMALSAGAMLVMPGREAVMPGRALLATLRDFAITHMQAPAAVLATTLPERLPSLRAVAVGGETCPPLAARRWADGRRLFVAYGPTEATVTAALAEYDPNAPAGSIGRPFGGARLQLLDAAGAAVPMGVPGELYIAGPGVARGYLDRPALTAERFLPDPDGPPGAYRYRTGDRARLETDGSLTFLGRLDRQVKLRGFRIEPGETEAALAALPGVLRALAAVRDDALGERRLVAWVLPQPGAQLDMARLRQTLRQHLPDHLVPALMAQISEIPLTLNGKIDWRALPTPAALVTQPPPARPPGPSSAAAVQRDLAALWGELLGCADIGPDDNFFDLGGHSLLLVRLQERLSERFGVDLPIGELFAHPTLRALAARLHAATAEPATEEFTL</sequence>
<feature type="domain" description="Carrier" evidence="4">
    <location>
        <begin position="978"/>
        <end position="1053"/>
    </location>
</feature>
<dbReference type="Gene3D" id="1.10.1200.10">
    <property type="entry name" value="ACP-like"/>
    <property type="match status" value="2"/>
</dbReference>
<dbReference type="InterPro" id="IPR042099">
    <property type="entry name" value="ANL_N_sf"/>
</dbReference>
<protein>
    <recommendedName>
        <fullName evidence="4">Carrier domain-containing protein</fullName>
    </recommendedName>
</protein>